<dbReference type="RefSeq" id="WP_211602193.1">
    <property type="nucleotide sequence ID" value="NZ_JAGSNF010000008.1"/>
</dbReference>
<dbReference type="PROSITE" id="PS50995">
    <property type="entry name" value="HTH_MARR_2"/>
    <property type="match status" value="1"/>
</dbReference>
<dbReference type="Gene3D" id="1.10.10.10">
    <property type="entry name" value="Winged helix-like DNA-binding domain superfamily/Winged helix DNA-binding domain"/>
    <property type="match status" value="1"/>
</dbReference>
<dbReference type="EMBL" id="JAGSNF010000008">
    <property type="protein sequence ID" value="MBR7742968.1"/>
    <property type="molecule type" value="Genomic_DNA"/>
</dbReference>
<dbReference type="SMART" id="SM00347">
    <property type="entry name" value="HTH_MARR"/>
    <property type="match status" value="1"/>
</dbReference>
<reference evidence="2" key="1">
    <citation type="submission" date="2021-04" db="EMBL/GenBank/DDBJ databases">
        <title>Phycicoccus avicenniae sp. nov., a novel endophytic actinomycetes isolated from branch of Avicennia mariana.</title>
        <authorList>
            <person name="Tuo L."/>
        </authorList>
    </citation>
    <scope>NUCLEOTIDE SEQUENCE</scope>
    <source>
        <strain evidence="2">BSK3Z-2</strain>
    </source>
</reference>
<keyword evidence="3" id="KW-1185">Reference proteome</keyword>
<dbReference type="PANTHER" id="PTHR33164:SF103">
    <property type="entry name" value="REGULATORY PROTEIN MARR"/>
    <property type="match status" value="1"/>
</dbReference>
<dbReference type="InterPro" id="IPR011991">
    <property type="entry name" value="ArsR-like_HTH"/>
</dbReference>
<dbReference type="InterPro" id="IPR039422">
    <property type="entry name" value="MarR/SlyA-like"/>
</dbReference>
<accession>A0A941D8C9</accession>
<proteinExistence type="predicted"/>
<evidence type="ECO:0000259" key="1">
    <source>
        <dbReference type="PROSITE" id="PS50995"/>
    </source>
</evidence>
<dbReference type="PANTHER" id="PTHR33164">
    <property type="entry name" value="TRANSCRIPTIONAL REGULATOR, MARR FAMILY"/>
    <property type="match status" value="1"/>
</dbReference>
<comment type="caution">
    <text evidence="2">The sequence shown here is derived from an EMBL/GenBank/DDBJ whole genome shotgun (WGS) entry which is preliminary data.</text>
</comment>
<name>A0A941D8C9_9MICO</name>
<evidence type="ECO:0000313" key="3">
    <source>
        <dbReference type="Proteomes" id="UP000677016"/>
    </source>
</evidence>
<evidence type="ECO:0000313" key="2">
    <source>
        <dbReference type="EMBL" id="MBR7742968.1"/>
    </source>
</evidence>
<organism evidence="2 3">
    <name type="scientific">Phycicoccus avicenniae</name>
    <dbReference type="NCBI Taxonomy" id="2828860"/>
    <lineage>
        <taxon>Bacteria</taxon>
        <taxon>Bacillati</taxon>
        <taxon>Actinomycetota</taxon>
        <taxon>Actinomycetes</taxon>
        <taxon>Micrococcales</taxon>
        <taxon>Intrasporangiaceae</taxon>
        <taxon>Phycicoccus</taxon>
    </lineage>
</organism>
<dbReference type="GO" id="GO:0003700">
    <property type="term" value="F:DNA-binding transcription factor activity"/>
    <property type="evidence" value="ECO:0007669"/>
    <property type="project" value="InterPro"/>
</dbReference>
<dbReference type="InterPro" id="IPR036390">
    <property type="entry name" value="WH_DNA-bd_sf"/>
</dbReference>
<dbReference type="SUPFAM" id="SSF46785">
    <property type="entry name" value="Winged helix' DNA-binding domain"/>
    <property type="match status" value="1"/>
</dbReference>
<dbReference type="Pfam" id="PF01047">
    <property type="entry name" value="MarR"/>
    <property type="match status" value="1"/>
</dbReference>
<dbReference type="CDD" id="cd00090">
    <property type="entry name" value="HTH_ARSR"/>
    <property type="match status" value="1"/>
</dbReference>
<dbReference type="InterPro" id="IPR000835">
    <property type="entry name" value="HTH_MarR-typ"/>
</dbReference>
<dbReference type="GO" id="GO:0006950">
    <property type="term" value="P:response to stress"/>
    <property type="evidence" value="ECO:0007669"/>
    <property type="project" value="TreeGrafter"/>
</dbReference>
<dbReference type="Proteomes" id="UP000677016">
    <property type="component" value="Unassembled WGS sequence"/>
</dbReference>
<feature type="domain" description="HTH marR-type" evidence="1">
    <location>
        <begin position="38"/>
        <end position="171"/>
    </location>
</feature>
<dbReference type="InterPro" id="IPR036388">
    <property type="entry name" value="WH-like_DNA-bd_sf"/>
</dbReference>
<dbReference type="AlphaFoldDB" id="A0A941D8C9"/>
<gene>
    <name evidence="2" type="ORF">KC207_06670</name>
</gene>
<protein>
    <submittedName>
        <fullName evidence="2">MarR family transcriptional regulator</fullName>
    </submittedName>
</protein>
<sequence>MDEDQSVGDLITSLHRRTGTPHRFRVWGPRLPPDAWDDTDLALLLRIASARLDGRLADHVAGIRPGTGLGDVEVLRMLSRYPRGGSDIAPRLGRSPQWVSRVLRRLEEDGLVSREPSWRDGRIVESRVTDRGLDLLDEVDARQDIAVRWAFEGAGPQARPLLVALLLVLADD</sequence>